<keyword evidence="2" id="KW-1185">Reference proteome</keyword>
<dbReference type="Gene3D" id="3.60.10.10">
    <property type="entry name" value="Endonuclease/exonuclease/phosphatase"/>
    <property type="match status" value="1"/>
</dbReference>
<dbReference type="EMBL" id="KN825609">
    <property type="protein sequence ID" value="KIK82765.1"/>
    <property type="molecule type" value="Genomic_DNA"/>
</dbReference>
<sequence>YDLAVIQEPFVNIVNLTPNNSQWNIVYPTCHNTTNTSQIRSIILVNANLSKDHWKTIPIDEPNIMAIKVIGESGSLRIYNIYNDGTHSCTLEAL</sequence>
<feature type="non-terminal residue" evidence="1">
    <location>
        <position position="1"/>
    </location>
</feature>
<feature type="non-terminal residue" evidence="1">
    <location>
        <position position="94"/>
    </location>
</feature>
<evidence type="ECO:0000313" key="1">
    <source>
        <dbReference type="EMBL" id="KIK82765.1"/>
    </source>
</evidence>
<dbReference type="InParanoid" id="A0A0D0DS53"/>
<dbReference type="Proteomes" id="UP000054538">
    <property type="component" value="Unassembled WGS sequence"/>
</dbReference>
<dbReference type="AlphaFoldDB" id="A0A0D0DS53"/>
<dbReference type="InterPro" id="IPR036691">
    <property type="entry name" value="Endo/exonu/phosph_ase_sf"/>
</dbReference>
<dbReference type="OrthoDB" id="2840473at2759"/>
<evidence type="ECO:0000313" key="2">
    <source>
        <dbReference type="Proteomes" id="UP000054538"/>
    </source>
</evidence>
<accession>A0A0D0DS53</accession>
<dbReference type="HOGENOM" id="CLU_159031_1_0_1"/>
<dbReference type="STRING" id="930991.A0A0D0DS53"/>
<dbReference type="SUPFAM" id="SSF56219">
    <property type="entry name" value="DNase I-like"/>
    <property type="match status" value="1"/>
</dbReference>
<protein>
    <submittedName>
        <fullName evidence="1">Unplaced genomic scaffold scaffold_787, whole genome shotgun sequence</fullName>
    </submittedName>
</protein>
<proteinExistence type="predicted"/>
<gene>
    <name evidence="1" type="ORF">PAXRUDRAFT_92316</name>
</gene>
<name>A0A0D0DS53_9AGAM</name>
<reference evidence="1 2" key="1">
    <citation type="submission" date="2014-04" db="EMBL/GenBank/DDBJ databases">
        <authorList>
            <consortium name="DOE Joint Genome Institute"/>
            <person name="Kuo A."/>
            <person name="Kohler A."/>
            <person name="Jargeat P."/>
            <person name="Nagy L.G."/>
            <person name="Floudas D."/>
            <person name="Copeland A."/>
            <person name="Barry K.W."/>
            <person name="Cichocki N."/>
            <person name="Veneault-Fourrey C."/>
            <person name="LaButti K."/>
            <person name="Lindquist E.A."/>
            <person name="Lipzen A."/>
            <person name="Lundell T."/>
            <person name="Morin E."/>
            <person name="Murat C."/>
            <person name="Sun H."/>
            <person name="Tunlid A."/>
            <person name="Henrissat B."/>
            <person name="Grigoriev I.V."/>
            <person name="Hibbett D.S."/>
            <person name="Martin F."/>
            <person name="Nordberg H.P."/>
            <person name="Cantor M.N."/>
            <person name="Hua S.X."/>
        </authorList>
    </citation>
    <scope>NUCLEOTIDE SEQUENCE [LARGE SCALE GENOMIC DNA]</scope>
    <source>
        <strain evidence="1 2">Ve08.2h10</strain>
    </source>
</reference>
<reference evidence="2" key="2">
    <citation type="submission" date="2015-01" db="EMBL/GenBank/DDBJ databases">
        <title>Evolutionary Origins and Diversification of the Mycorrhizal Mutualists.</title>
        <authorList>
            <consortium name="DOE Joint Genome Institute"/>
            <consortium name="Mycorrhizal Genomics Consortium"/>
            <person name="Kohler A."/>
            <person name="Kuo A."/>
            <person name="Nagy L.G."/>
            <person name="Floudas D."/>
            <person name="Copeland A."/>
            <person name="Barry K.W."/>
            <person name="Cichocki N."/>
            <person name="Veneault-Fourrey C."/>
            <person name="LaButti K."/>
            <person name="Lindquist E.A."/>
            <person name="Lipzen A."/>
            <person name="Lundell T."/>
            <person name="Morin E."/>
            <person name="Murat C."/>
            <person name="Riley R."/>
            <person name="Ohm R."/>
            <person name="Sun H."/>
            <person name="Tunlid A."/>
            <person name="Henrissat B."/>
            <person name="Grigoriev I.V."/>
            <person name="Hibbett D.S."/>
            <person name="Martin F."/>
        </authorList>
    </citation>
    <scope>NUCLEOTIDE SEQUENCE [LARGE SCALE GENOMIC DNA]</scope>
    <source>
        <strain evidence="2">Ve08.2h10</strain>
    </source>
</reference>
<organism evidence="1 2">
    <name type="scientific">Paxillus rubicundulus Ve08.2h10</name>
    <dbReference type="NCBI Taxonomy" id="930991"/>
    <lineage>
        <taxon>Eukaryota</taxon>
        <taxon>Fungi</taxon>
        <taxon>Dikarya</taxon>
        <taxon>Basidiomycota</taxon>
        <taxon>Agaricomycotina</taxon>
        <taxon>Agaricomycetes</taxon>
        <taxon>Agaricomycetidae</taxon>
        <taxon>Boletales</taxon>
        <taxon>Paxilineae</taxon>
        <taxon>Paxillaceae</taxon>
        <taxon>Paxillus</taxon>
    </lineage>
</organism>